<evidence type="ECO:0000256" key="2">
    <source>
        <dbReference type="ARBA" id="ARBA00022759"/>
    </source>
</evidence>
<gene>
    <name evidence="7" type="primary">uvsE</name>
    <name evidence="7" type="ORF">D8M05_03760</name>
</gene>
<dbReference type="RefSeq" id="WP_121128804.1">
    <property type="nucleotide sequence ID" value="NZ_JBHUFK010000001.1"/>
</dbReference>
<evidence type="ECO:0000256" key="4">
    <source>
        <dbReference type="ARBA" id="ARBA00022769"/>
    </source>
</evidence>
<keyword evidence="1" id="KW-0540">Nuclease</keyword>
<evidence type="ECO:0000256" key="5">
    <source>
        <dbReference type="ARBA" id="ARBA00022801"/>
    </source>
</evidence>
<organism evidence="7 8">
    <name type="scientific">Oceanobacillus bengalensis</name>
    <dbReference type="NCBI Taxonomy" id="1435466"/>
    <lineage>
        <taxon>Bacteria</taxon>
        <taxon>Bacillati</taxon>
        <taxon>Bacillota</taxon>
        <taxon>Bacilli</taxon>
        <taxon>Bacillales</taxon>
        <taxon>Bacillaceae</taxon>
        <taxon>Oceanobacillus</taxon>
    </lineage>
</organism>
<dbReference type="InterPro" id="IPR036237">
    <property type="entry name" value="Xyl_isomerase-like_sf"/>
</dbReference>
<dbReference type="GO" id="GO:0009411">
    <property type="term" value="P:response to UV"/>
    <property type="evidence" value="ECO:0007669"/>
    <property type="project" value="InterPro"/>
</dbReference>
<dbReference type="PANTHER" id="PTHR31290">
    <property type="entry name" value="UV-DAMAGE ENDONUCLEASE"/>
    <property type="match status" value="1"/>
</dbReference>
<dbReference type="Gene3D" id="3.20.20.150">
    <property type="entry name" value="Divalent-metal-dependent TIM barrel enzymes"/>
    <property type="match status" value="1"/>
</dbReference>
<evidence type="ECO:0000313" key="8">
    <source>
        <dbReference type="Proteomes" id="UP000281813"/>
    </source>
</evidence>
<evidence type="ECO:0000256" key="3">
    <source>
        <dbReference type="ARBA" id="ARBA00022763"/>
    </source>
</evidence>
<dbReference type="GO" id="GO:0006289">
    <property type="term" value="P:nucleotide-excision repair"/>
    <property type="evidence" value="ECO:0007669"/>
    <property type="project" value="InterPro"/>
</dbReference>
<comment type="caution">
    <text evidence="7">The sequence shown here is derived from an EMBL/GenBank/DDBJ whole genome shotgun (WGS) entry which is preliminary data.</text>
</comment>
<dbReference type="Proteomes" id="UP000281813">
    <property type="component" value="Unassembled WGS sequence"/>
</dbReference>
<dbReference type="InterPro" id="IPR004601">
    <property type="entry name" value="UvdE"/>
</dbReference>
<keyword evidence="6" id="KW-0234">DNA repair</keyword>
<dbReference type="GO" id="GO:0016787">
    <property type="term" value="F:hydrolase activity"/>
    <property type="evidence" value="ECO:0007669"/>
    <property type="project" value="UniProtKB-KW"/>
</dbReference>
<keyword evidence="2 7" id="KW-0255">Endonuclease</keyword>
<reference evidence="7 8" key="1">
    <citation type="journal article" date="2015" name="Antonie Van Leeuwenhoek">
        <title>Oceanobacillus bengalensis sp. nov., a bacterium isolated from seawater of the Bay of Bengal.</title>
        <authorList>
            <person name="Yongchang O."/>
            <person name="Xiang W."/>
            <person name="Wang G."/>
        </authorList>
    </citation>
    <scope>NUCLEOTIDE SEQUENCE [LARGE SCALE GENOMIC DNA]</scope>
    <source>
        <strain evidence="7 8">MCCC 1K00260</strain>
    </source>
</reference>
<dbReference type="NCBIfam" id="TIGR00629">
    <property type="entry name" value="uvde"/>
    <property type="match status" value="1"/>
</dbReference>
<sequence length="322" mass="37584">MTLVRLGYSAISTQLQNSSTSKTMTYARFSQIKDREAALRKLEAISNTNLNNLLRLLRYNVANDIHFYRISSKLIPLADHPETSEWNYMKALKRSLSDLRKFIKVYESLRLDFHADHFVLINSPRKEVLSSAIKTLRMHHRLLKGFGLNPEHRCVMHVGGGYGDREKALERFIENWAYVSVDLQEMVILENDDKTFTMKETLYLCEKLGIPLVFDYHHHIAHHIDSNWYNEWDRIVTTWESSILPVKMHISSPKSEQKFRAHADYVDSKMFMGFLQEIKGSVPQIDCMIEAKQKDGALYKLMEDLKEYPEIEIVDGASFYIT</sequence>
<protein>
    <submittedName>
        <fullName evidence="7">UV DNA damage repair endonuclease UvsE</fullName>
    </submittedName>
</protein>
<evidence type="ECO:0000313" key="7">
    <source>
        <dbReference type="EMBL" id="RKQ17530.1"/>
    </source>
</evidence>
<keyword evidence="4" id="KW-0228">DNA excision</keyword>
<proteinExistence type="predicted"/>
<dbReference type="Pfam" id="PF03851">
    <property type="entry name" value="UvdE"/>
    <property type="match status" value="1"/>
</dbReference>
<keyword evidence="5" id="KW-0378">Hydrolase</keyword>
<keyword evidence="3" id="KW-0227">DNA damage</keyword>
<keyword evidence="8" id="KW-1185">Reference proteome</keyword>
<evidence type="ECO:0000256" key="1">
    <source>
        <dbReference type="ARBA" id="ARBA00022722"/>
    </source>
</evidence>
<dbReference type="GO" id="GO:0004519">
    <property type="term" value="F:endonuclease activity"/>
    <property type="evidence" value="ECO:0007669"/>
    <property type="project" value="UniProtKB-KW"/>
</dbReference>
<dbReference type="EMBL" id="RBZO01000004">
    <property type="protein sequence ID" value="RKQ17530.1"/>
    <property type="molecule type" value="Genomic_DNA"/>
</dbReference>
<accession>A0A494Z4R1</accession>
<name>A0A494Z4R1_9BACI</name>
<dbReference type="OrthoDB" id="9782576at2"/>
<dbReference type="AlphaFoldDB" id="A0A494Z4R1"/>
<evidence type="ECO:0000256" key="6">
    <source>
        <dbReference type="ARBA" id="ARBA00023204"/>
    </source>
</evidence>
<dbReference type="SUPFAM" id="SSF51658">
    <property type="entry name" value="Xylose isomerase-like"/>
    <property type="match status" value="1"/>
</dbReference>
<dbReference type="PANTHER" id="PTHR31290:SF5">
    <property type="entry name" value="UV-DAMAGE ENDONUCLEASE"/>
    <property type="match status" value="1"/>
</dbReference>